<comment type="caution">
    <text evidence="1">The sequence shown here is derived from an EMBL/GenBank/DDBJ whole genome shotgun (WGS) entry which is preliminary data.</text>
</comment>
<accession>A0ABD2QC01</accession>
<dbReference type="AlphaFoldDB" id="A0ABD2QC01"/>
<sequence>MIENPISCLDLVVGSYNPIVEVLISKDDIPWLITSGEAPNTKSWLNPRHMQLKPTISQIWPVLNYIRSALQSSSISPVSMVCFGASNSGKRNACYNNTFKVSQMLVQQFSGEFAAFLLHNHTEISAMTGLDYTALIKSRATKLANLLSSRPTVFVVIFDTADNSTVNVDLMQSVGFSLNFHNDSLYNELINYQLAGGIILNLSTNSPEGRYDSLAAAFTFIHDLLTSQVEILTQQLDNYYEVQWKNKSTDVYIKDASLIYEVIMNVSLLFRFEKST</sequence>
<keyword evidence="2" id="KW-1185">Reference proteome</keyword>
<evidence type="ECO:0000313" key="1">
    <source>
        <dbReference type="EMBL" id="KAL3315816.1"/>
    </source>
</evidence>
<reference evidence="1 2" key="1">
    <citation type="submission" date="2024-11" db="EMBL/GenBank/DDBJ databases">
        <title>Adaptive evolution of stress response genes in parasites aligns with host niche diversity.</title>
        <authorList>
            <person name="Hahn C."/>
            <person name="Resl P."/>
        </authorList>
    </citation>
    <scope>NUCLEOTIDE SEQUENCE [LARGE SCALE GENOMIC DNA]</scope>
    <source>
        <strain evidence="1">EGGRZ-B1_66</strain>
        <tissue evidence="1">Body</tissue>
    </source>
</reference>
<gene>
    <name evidence="1" type="ORF">Ciccas_005541</name>
</gene>
<evidence type="ECO:0000313" key="2">
    <source>
        <dbReference type="Proteomes" id="UP001626550"/>
    </source>
</evidence>
<dbReference type="EMBL" id="JBJKFK010000658">
    <property type="protein sequence ID" value="KAL3315816.1"/>
    <property type="molecule type" value="Genomic_DNA"/>
</dbReference>
<proteinExistence type="predicted"/>
<dbReference type="Proteomes" id="UP001626550">
    <property type="component" value="Unassembled WGS sequence"/>
</dbReference>
<organism evidence="1 2">
    <name type="scientific">Cichlidogyrus casuarinus</name>
    <dbReference type="NCBI Taxonomy" id="1844966"/>
    <lineage>
        <taxon>Eukaryota</taxon>
        <taxon>Metazoa</taxon>
        <taxon>Spiralia</taxon>
        <taxon>Lophotrochozoa</taxon>
        <taxon>Platyhelminthes</taxon>
        <taxon>Monogenea</taxon>
        <taxon>Monopisthocotylea</taxon>
        <taxon>Dactylogyridea</taxon>
        <taxon>Ancyrocephalidae</taxon>
        <taxon>Cichlidogyrus</taxon>
    </lineage>
</organism>
<name>A0ABD2QC01_9PLAT</name>
<protein>
    <submittedName>
        <fullName evidence="1">Uncharacterized protein</fullName>
    </submittedName>
</protein>